<name>A0AAD9CLC4_DISEL</name>
<reference evidence="1" key="1">
    <citation type="submission" date="2023-04" db="EMBL/GenBank/DDBJ databases">
        <title>Chromosome-level genome of Chaenocephalus aceratus.</title>
        <authorList>
            <person name="Park H."/>
        </authorList>
    </citation>
    <scope>NUCLEOTIDE SEQUENCE</scope>
    <source>
        <strain evidence="1">DE</strain>
        <tissue evidence="1">Muscle</tissue>
    </source>
</reference>
<organism evidence="1 2">
    <name type="scientific">Dissostichus eleginoides</name>
    <name type="common">Patagonian toothfish</name>
    <name type="synonym">Dissostichus amissus</name>
    <dbReference type="NCBI Taxonomy" id="100907"/>
    <lineage>
        <taxon>Eukaryota</taxon>
        <taxon>Metazoa</taxon>
        <taxon>Chordata</taxon>
        <taxon>Craniata</taxon>
        <taxon>Vertebrata</taxon>
        <taxon>Euteleostomi</taxon>
        <taxon>Actinopterygii</taxon>
        <taxon>Neopterygii</taxon>
        <taxon>Teleostei</taxon>
        <taxon>Neoteleostei</taxon>
        <taxon>Acanthomorphata</taxon>
        <taxon>Eupercaria</taxon>
        <taxon>Perciformes</taxon>
        <taxon>Notothenioidei</taxon>
        <taxon>Nototheniidae</taxon>
        <taxon>Dissostichus</taxon>
    </lineage>
</organism>
<comment type="caution">
    <text evidence="1">The sequence shown here is derived from an EMBL/GenBank/DDBJ whole genome shotgun (WGS) entry which is preliminary data.</text>
</comment>
<dbReference type="EMBL" id="JASDAP010000005">
    <property type="protein sequence ID" value="KAK1903061.1"/>
    <property type="molecule type" value="Genomic_DNA"/>
</dbReference>
<evidence type="ECO:0000313" key="1">
    <source>
        <dbReference type="EMBL" id="KAK1903061.1"/>
    </source>
</evidence>
<dbReference type="Gene3D" id="3.30.250.20">
    <property type="entry name" value="L1 transposable element, C-terminal domain"/>
    <property type="match status" value="1"/>
</dbReference>
<dbReference type="PANTHER" id="PTHR11505">
    <property type="entry name" value="L1 TRANSPOSABLE ELEMENT-RELATED"/>
    <property type="match status" value="1"/>
</dbReference>
<dbReference type="Proteomes" id="UP001228049">
    <property type="component" value="Unassembled WGS sequence"/>
</dbReference>
<sequence>MPRAFVIKFLRYRDAVRILEAARKKRELTYGNSKIMLFPDLSPTLHKKRMAFNALKRQLRQADVRYGMFYPATLKMDTRSGTTKAFDSVDAAERFLLREYPDMF</sequence>
<dbReference type="InterPro" id="IPR004244">
    <property type="entry name" value="Transposase_22"/>
</dbReference>
<dbReference type="InterPro" id="IPR042566">
    <property type="entry name" value="L1_C"/>
</dbReference>
<proteinExistence type="predicted"/>
<keyword evidence="2" id="KW-1185">Reference proteome</keyword>
<accession>A0AAD9CLC4</accession>
<evidence type="ECO:0000313" key="2">
    <source>
        <dbReference type="Proteomes" id="UP001228049"/>
    </source>
</evidence>
<gene>
    <name evidence="1" type="ORF">KUDE01_006020</name>
</gene>
<protein>
    <submittedName>
        <fullName evidence="1">LINE-1 type transposase domain containing protein 1</fullName>
    </submittedName>
</protein>
<dbReference type="AlphaFoldDB" id="A0AAD9CLC4"/>